<feature type="compositionally biased region" description="Basic and acidic residues" evidence="1">
    <location>
        <begin position="91"/>
        <end position="106"/>
    </location>
</feature>
<feature type="region of interest" description="Disordered" evidence="1">
    <location>
        <begin position="376"/>
        <end position="416"/>
    </location>
</feature>
<evidence type="ECO:0000313" key="2">
    <source>
        <dbReference type="EMBL" id="EKX42733.1"/>
    </source>
</evidence>
<dbReference type="GeneID" id="17299325"/>
<evidence type="ECO:0000313" key="4">
    <source>
        <dbReference type="Proteomes" id="UP000011087"/>
    </source>
</evidence>
<sequence>MLNLRSHGSARVGAGVEARDSRGTPSHQLKRSLDTNSSTPLELAATPQLKKKRGRIPSKLVPLKGLRGTSESSSPAREEQSANYSLEELSELLRRDEFKSEHKGDLDQEEERSESPVAEEIESTEWEKQQMRTVQQCFVQEENRRGSFPMLLPENVWLYEVRALAGFQLSVMASKRGQGIPPSDPDPDYPRNNNYTVLHHSFFHTVIEIWEDNVGWIRFTQRVGAPVMYCFSSSKVVQGFYPHNETRAPKVPPSGPGGETDTVRAGAREAVEAQGHEHAEDAPGPPPPCSKSRALEIPAAMTPGTDRSIELGRWVVYEKMFGEQKCVVFKNKSVLFLLGNGFIFLGWGPRALSISHGDEIRFLHSRAVRTAAQEFSEDDFEKASYGGPRKVEDSQGKALAAVKPSEKTAKEQMKGV</sequence>
<name>L1J2I0_GUITC</name>
<dbReference type="AlphaFoldDB" id="L1J2I0"/>
<feature type="compositionally biased region" description="Acidic residues" evidence="1">
    <location>
        <begin position="107"/>
        <end position="124"/>
    </location>
</feature>
<dbReference type="HOGENOM" id="CLU_661318_0_0_1"/>
<reference evidence="3" key="3">
    <citation type="submission" date="2016-03" db="UniProtKB">
        <authorList>
            <consortium name="EnsemblProtists"/>
        </authorList>
    </citation>
    <scope>IDENTIFICATION</scope>
</reference>
<organism evidence="2">
    <name type="scientific">Guillardia theta (strain CCMP2712)</name>
    <name type="common">Cryptophyte</name>
    <dbReference type="NCBI Taxonomy" id="905079"/>
    <lineage>
        <taxon>Eukaryota</taxon>
        <taxon>Cryptophyceae</taxon>
        <taxon>Pyrenomonadales</taxon>
        <taxon>Geminigeraceae</taxon>
        <taxon>Guillardia</taxon>
    </lineage>
</organism>
<reference evidence="2 4" key="1">
    <citation type="journal article" date="2012" name="Nature">
        <title>Algal genomes reveal evolutionary mosaicism and the fate of nucleomorphs.</title>
        <authorList>
            <consortium name="DOE Joint Genome Institute"/>
            <person name="Curtis B.A."/>
            <person name="Tanifuji G."/>
            <person name="Burki F."/>
            <person name="Gruber A."/>
            <person name="Irimia M."/>
            <person name="Maruyama S."/>
            <person name="Arias M.C."/>
            <person name="Ball S.G."/>
            <person name="Gile G.H."/>
            <person name="Hirakawa Y."/>
            <person name="Hopkins J.F."/>
            <person name="Kuo A."/>
            <person name="Rensing S.A."/>
            <person name="Schmutz J."/>
            <person name="Symeonidi A."/>
            <person name="Elias M."/>
            <person name="Eveleigh R.J."/>
            <person name="Herman E.K."/>
            <person name="Klute M.J."/>
            <person name="Nakayama T."/>
            <person name="Obornik M."/>
            <person name="Reyes-Prieto A."/>
            <person name="Armbrust E.V."/>
            <person name="Aves S.J."/>
            <person name="Beiko R.G."/>
            <person name="Coutinho P."/>
            <person name="Dacks J.B."/>
            <person name="Durnford D.G."/>
            <person name="Fast N.M."/>
            <person name="Green B.R."/>
            <person name="Grisdale C.J."/>
            <person name="Hempel F."/>
            <person name="Henrissat B."/>
            <person name="Hoppner M.P."/>
            <person name="Ishida K."/>
            <person name="Kim E."/>
            <person name="Koreny L."/>
            <person name="Kroth P.G."/>
            <person name="Liu Y."/>
            <person name="Malik S.B."/>
            <person name="Maier U.G."/>
            <person name="McRose D."/>
            <person name="Mock T."/>
            <person name="Neilson J.A."/>
            <person name="Onodera N.T."/>
            <person name="Poole A.M."/>
            <person name="Pritham E.J."/>
            <person name="Richards T.A."/>
            <person name="Rocap G."/>
            <person name="Roy S.W."/>
            <person name="Sarai C."/>
            <person name="Schaack S."/>
            <person name="Shirato S."/>
            <person name="Slamovits C.H."/>
            <person name="Spencer D.F."/>
            <person name="Suzuki S."/>
            <person name="Worden A.Z."/>
            <person name="Zauner S."/>
            <person name="Barry K."/>
            <person name="Bell C."/>
            <person name="Bharti A.K."/>
            <person name="Crow J.A."/>
            <person name="Grimwood J."/>
            <person name="Kramer R."/>
            <person name="Lindquist E."/>
            <person name="Lucas S."/>
            <person name="Salamov A."/>
            <person name="McFadden G.I."/>
            <person name="Lane C.E."/>
            <person name="Keeling P.J."/>
            <person name="Gray M.W."/>
            <person name="Grigoriev I.V."/>
            <person name="Archibald J.M."/>
        </authorList>
    </citation>
    <scope>NUCLEOTIDE SEQUENCE</scope>
    <source>
        <strain evidence="2 4">CCMP2712</strain>
    </source>
</reference>
<keyword evidence="4" id="KW-1185">Reference proteome</keyword>
<dbReference type="PaxDb" id="55529-EKX42733"/>
<feature type="region of interest" description="Disordered" evidence="1">
    <location>
        <begin position="273"/>
        <end position="292"/>
    </location>
</feature>
<dbReference type="EnsemblProtists" id="EKX42733">
    <property type="protein sequence ID" value="EKX42733"/>
    <property type="gene ID" value="GUITHDRAFT_111405"/>
</dbReference>
<proteinExistence type="predicted"/>
<evidence type="ECO:0000256" key="1">
    <source>
        <dbReference type="SAM" id="MobiDB-lite"/>
    </source>
</evidence>
<feature type="compositionally biased region" description="Basic and acidic residues" evidence="1">
    <location>
        <begin position="404"/>
        <end position="416"/>
    </location>
</feature>
<reference evidence="4" key="2">
    <citation type="submission" date="2012-11" db="EMBL/GenBank/DDBJ databases">
        <authorList>
            <person name="Kuo A."/>
            <person name="Curtis B.A."/>
            <person name="Tanifuji G."/>
            <person name="Burki F."/>
            <person name="Gruber A."/>
            <person name="Irimia M."/>
            <person name="Maruyama S."/>
            <person name="Arias M.C."/>
            <person name="Ball S.G."/>
            <person name="Gile G.H."/>
            <person name="Hirakawa Y."/>
            <person name="Hopkins J.F."/>
            <person name="Rensing S.A."/>
            <person name="Schmutz J."/>
            <person name="Symeonidi A."/>
            <person name="Elias M."/>
            <person name="Eveleigh R.J."/>
            <person name="Herman E.K."/>
            <person name="Klute M.J."/>
            <person name="Nakayama T."/>
            <person name="Obornik M."/>
            <person name="Reyes-Prieto A."/>
            <person name="Armbrust E.V."/>
            <person name="Aves S.J."/>
            <person name="Beiko R.G."/>
            <person name="Coutinho P."/>
            <person name="Dacks J.B."/>
            <person name="Durnford D.G."/>
            <person name="Fast N.M."/>
            <person name="Green B.R."/>
            <person name="Grisdale C."/>
            <person name="Hempe F."/>
            <person name="Henrissat B."/>
            <person name="Hoppner M.P."/>
            <person name="Ishida K.-I."/>
            <person name="Kim E."/>
            <person name="Koreny L."/>
            <person name="Kroth P.G."/>
            <person name="Liu Y."/>
            <person name="Malik S.-B."/>
            <person name="Maier U.G."/>
            <person name="McRose D."/>
            <person name="Mock T."/>
            <person name="Neilson J.A."/>
            <person name="Onodera N.T."/>
            <person name="Poole A.M."/>
            <person name="Pritham E.J."/>
            <person name="Richards T.A."/>
            <person name="Rocap G."/>
            <person name="Roy S.W."/>
            <person name="Sarai C."/>
            <person name="Schaack S."/>
            <person name="Shirato S."/>
            <person name="Slamovits C.H."/>
            <person name="Spencer D.F."/>
            <person name="Suzuki S."/>
            <person name="Worden A.Z."/>
            <person name="Zauner S."/>
            <person name="Barry K."/>
            <person name="Bell C."/>
            <person name="Bharti A.K."/>
            <person name="Crow J.A."/>
            <person name="Grimwood J."/>
            <person name="Kramer R."/>
            <person name="Lindquist E."/>
            <person name="Lucas S."/>
            <person name="Salamov A."/>
            <person name="McFadden G.I."/>
            <person name="Lane C.E."/>
            <person name="Keeling P.J."/>
            <person name="Gray M.W."/>
            <person name="Grigoriev I.V."/>
            <person name="Archibald J.M."/>
        </authorList>
    </citation>
    <scope>NUCLEOTIDE SEQUENCE</scope>
    <source>
        <strain evidence="4">CCMP2712</strain>
    </source>
</reference>
<dbReference type="RefSeq" id="XP_005829713.1">
    <property type="nucleotide sequence ID" value="XM_005829656.1"/>
</dbReference>
<protein>
    <submittedName>
        <fullName evidence="2 3">Uncharacterized protein</fullName>
    </submittedName>
</protein>
<gene>
    <name evidence="2" type="ORF">GUITHDRAFT_111405</name>
</gene>
<feature type="region of interest" description="Disordered" evidence="1">
    <location>
        <begin position="1"/>
        <end position="126"/>
    </location>
</feature>
<evidence type="ECO:0000313" key="3">
    <source>
        <dbReference type="EnsemblProtists" id="EKX42733"/>
    </source>
</evidence>
<dbReference type="KEGG" id="gtt:GUITHDRAFT_111405"/>
<dbReference type="EMBL" id="JH993015">
    <property type="protein sequence ID" value="EKX42733.1"/>
    <property type="molecule type" value="Genomic_DNA"/>
</dbReference>
<accession>L1J2I0</accession>
<dbReference type="Proteomes" id="UP000011087">
    <property type="component" value="Unassembled WGS sequence"/>
</dbReference>